<dbReference type="NCBIfam" id="TIGR04183">
    <property type="entry name" value="Por_Secre_tail"/>
    <property type="match status" value="1"/>
</dbReference>
<evidence type="ECO:0000313" key="3">
    <source>
        <dbReference type="Proteomes" id="UP000516439"/>
    </source>
</evidence>
<sequence length="642" mass="69761">MLQLRRVNTNGTFDKSFGSDGVLIDPQFHGREGERSKACRLVIDKQDRIVMAGSYGLYGFNNFAIVRYTAGGELDKSFNGGMVTPQWPGTSVIGHAIAIQEDGKIVAAGSNSPNSPIKLVRYLPTGALDLDFGEDGLVNNVTVAGDVSRLALQSDGKILYHTGRYSDDIALDHGYMQVGRLNPDGSIDQTFGNKGSVSVSRATVMQDKNGDMGIAADGRIFLVGSTELQPDYGIHQDMVVYGLQNKMEVFKPELLSFDPLIAGNGASITVDGVGLKGVTKVSVGGTPVKSFVVKSSSRMVLTLGDGATGDITAEIGTQKISIPGFTYVPRPVITPDVSLGLIKGNSVLLQTPSYPGFTYTWYRYIDVVQSGSSPTYRTSQPGSYTVRITKDGFTDTSLPAFVTVEFALPADNFTISATSASCRGTNDGSISLTAKNSMNYTAILTLAGIKTEKVFTDKVSFDQLAAGTYELCLQVSGEKDFKQCFTLVVTEPEKLSVFSMLSENTGKLHLQLTGADRYYIELNGKLFTTNANEFELQMESGANKVIVSSDKNCQGIWEREIINSNTLMAYPNPVEDILYLNLGNTGTEKKIFIYNTMGQCIYQDKVTQTVTSQINMRDIVPGIYLLRIKTEKDEKTFKIVKK</sequence>
<keyword evidence="3" id="KW-1185">Reference proteome</keyword>
<dbReference type="SUPFAM" id="SSF63829">
    <property type="entry name" value="Calcium-dependent phosphotriesterase"/>
    <property type="match status" value="1"/>
</dbReference>
<name>A0ABX6TJV0_9SPHI</name>
<dbReference type="InterPro" id="IPR026444">
    <property type="entry name" value="Secre_tail"/>
</dbReference>
<dbReference type="Gene3D" id="2.60.40.10">
    <property type="entry name" value="Immunoglobulins"/>
    <property type="match status" value="1"/>
</dbReference>
<dbReference type="RefSeq" id="WP_190328122.1">
    <property type="nucleotide sequence ID" value="NZ_CP061171.1"/>
</dbReference>
<reference evidence="2 3" key="1">
    <citation type="submission" date="2020-09" db="EMBL/GenBank/DDBJ databases">
        <title>Pedobacter sp. SW-16 isolated from soil near Yeocheon.</title>
        <authorList>
            <person name="Im H.S."/>
            <person name="Joung Y."/>
            <person name="Lee S.-S."/>
        </authorList>
    </citation>
    <scope>NUCLEOTIDE SEQUENCE [LARGE SCALE GENOMIC DNA]</scope>
    <source>
        <strain evidence="2 3">SW-16</strain>
    </source>
</reference>
<evidence type="ECO:0000259" key="1">
    <source>
        <dbReference type="Pfam" id="PF18962"/>
    </source>
</evidence>
<gene>
    <name evidence="2" type="ORF">H9N25_04810</name>
</gene>
<dbReference type="Pfam" id="PF18962">
    <property type="entry name" value="Por_Secre_tail"/>
    <property type="match status" value="1"/>
</dbReference>
<organism evidence="2 3">
    <name type="scientific">Pedobacter riviphilus</name>
    <dbReference type="NCBI Taxonomy" id="2766984"/>
    <lineage>
        <taxon>Bacteria</taxon>
        <taxon>Pseudomonadati</taxon>
        <taxon>Bacteroidota</taxon>
        <taxon>Sphingobacteriia</taxon>
        <taxon>Sphingobacteriales</taxon>
        <taxon>Sphingobacteriaceae</taxon>
        <taxon>Pedobacter</taxon>
    </lineage>
</organism>
<dbReference type="SUPFAM" id="SSF81296">
    <property type="entry name" value="E set domains"/>
    <property type="match status" value="1"/>
</dbReference>
<accession>A0ABX6TJV0</accession>
<feature type="domain" description="Secretion system C-terminal sorting" evidence="1">
    <location>
        <begin position="570"/>
        <end position="639"/>
    </location>
</feature>
<dbReference type="EMBL" id="CP061171">
    <property type="protein sequence ID" value="QNR85784.1"/>
    <property type="molecule type" value="Genomic_DNA"/>
</dbReference>
<dbReference type="Pfam" id="PF17164">
    <property type="entry name" value="DUF5122"/>
    <property type="match status" value="2"/>
</dbReference>
<protein>
    <submittedName>
        <fullName evidence="2">T9SS type A sorting domain-containing protein</fullName>
    </submittedName>
</protein>
<dbReference type="NCBIfam" id="TIGR02608">
    <property type="entry name" value="delta_60_rpt"/>
    <property type="match status" value="3"/>
</dbReference>
<dbReference type="InterPro" id="IPR013783">
    <property type="entry name" value="Ig-like_fold"/>
</dbReference>
<proteinExistence type="predicted"/>
<evidence type="ECO:0000313" key="2">
    <source>
        <dbReference type="EMBL" id="QNR85784.1"/>
    </source>
</evidence>
<dbReference type="Proteomes" id="UP000516439">
    <property type="component" value="Chromosome"/>
</dbReference>
<dbReference type="InterPro" id="IPR014756">
    <property type="entry name" value="Ig_E-set"/>
</dbReference>
<dbReference type="InterPro" id="IPR013431">
    <property type="entry name" value="Delta_60_rpt"/>
</dbReference>
<dbReference type="Gene3D" id="2.80.10.50">
    <property type="match status" value="2"/>
</dbReference>